<sequence length="84" mass="9612">MRLRRPSTWLTTFRESYDAPIIPILKPKRAKEKIKATCSILAFSMQSDSLSEKVLVLTEENGEEEEEDYTSFSVVIVGEREDTA</sequence>
<dbReference type="EMBL" id="CM003375">
    <property type="protein sequence ID" value="KOM42741.1"/>
    <property type="molecule type" value="Genomic_DNA"/>
</dbReference>
<name>A0A0L9UJ71_PHAAN</name>
<reference evidence="2" key="1">
    <citation type="journal article" date="2015" name="Proc. Natl. Acad. Sci. U.S.A.">
        <title>Genome sequencing of adzuki bean (Vigna angularis) provides insight into high starch and low fat accumulation and domestication.</title>
        <authorList>
            <person name="Yang K."/>
            <person name="Tian Z."/>
            <person name="Chen C."/>
            <person name="Luo L."/>
            <person name="Zhao B."/>
            <person name="Wang Z."/>
            <person name="Yu L."/>
            <person name="Li Y."/>
            <person name="Sun Y."/>
            <person name="Li W."/>
            <person name="Chen Y."/>
            <person name="Li Y."/>
            <person name="Zhang Y."/>
            <person name="Ai D."/>
            <person name="Zhao J."/>
            <person name="Shang C."/>
            <person name="Ma Y."/>
            <person name="Wu B."/>
            <person name="Wang M."/>
            <person name="Gao L."/>
            <person name="Sun D."/>
            <person name="Zhang P."/>
            <person name="Guo F."/>
            <person name="Wang W."/>
            <person name="Li Y."/>
            <person name="Wang J."/>
            <person name="Varshney R.K."/>
            <person name="Wang J."/>
            <person name="Ling H.Q."/>
            <person name="Wan P."/>
        </authorList>
    </citation>
    <scope>NUCLEOTIDE SEQUENCE</scope>
    <source>
        <strain evidence="2">cv. Jingnong 6</strain>
    </source>
</reference>
<accession>A0A0L9UJ71</accession>
<protein>
    <submittedName>
        <fullName evidence="1">Uncharacterized protein</fullName>
    </submittedName>
</protein>
<evidence type="ECO:0000313" key="1">
    <source>
        <dbReference type="EMBL" id="KOM42741.1"/>
    </source>
</evidence>
<dbReference type="Proteomes" id="UP000053144">
    <property type="component" value="Chromosome 5"/>
</dbReference>
<evidence type="ECO:0000313" key="2">
    <source>
        <dbReference type="Proteomes" id="UP000053144"/>
    </source>
</evidence>
<gene>
    <name evidence="1" type="ORF">LR48_Vigan05g034500</name>
</gene>
<dbReference type="AlphaFoldDB" id="A0A0L9UJ71"/>
<dbReference type="Gramene" id="KOM42741">
    <property type="protein sequence ID" value="KOM42741"/>
    <property type="gene ID" value="LR48_Vigan05g034500"/>
</dbReference>
<organism evidence="1 2">
    <name type="scientific">Phaseolus angularis</name>
    <name type="common">Azuki bean</name>
    <name type="synonym">Vigna angularis</name>
    <dbReference type="NCBI Taxonomy" id="3914"/>
    <lineage>
        <taxon>Eukaryota</taxon>
        <taxon>Viridiplantae</taxon>
        <taxon>Streptophyta</taxon>
        <taxon>Embryophyta</taxon>
        <taxon>Tracheophyta</taxon>
        <taxon>Spermatophyta</taxon>
        <taxon>Magnoliopsida</taxon>
        <taxon>eudicotyledons</taxon>
        <taxon>Gunneridae</taxon>
        <taxon>Pentapetalae</taxon>
        <taxon>rosids</taxon>
        <taxon>fabids</taxon>
        <taxon>Fabales</taxon>
        <taxon>Fabaceae</taxon>
        <taxon>Papilionoideae</taxon>
        <taxon>50 kb inversion clade</taxon>
        <taxon>NPAAA clade</taxon>
        <taxon>indigoferoid/millettioid clade</taxon>
        <taxon>Phaseoleae</taxon>
        <taxon>Vigna</taxon>
    </lineage>
</organism>
<proteinExistence type="predicted"/>